<protein>
    <recommendedName>
        <fullName evidence="4">DUF1430 domain-containing protein</fullName>
    </recommendedName>
</protein>
<feature type="transmembrane region" description="Helical" evidence="1">
    <location>
        <begin position="167"/>
        <end position="188"/>
    </location>
</feature>
<gene>
    <name evidence="2" type="ORF">SAMN05445756_2146</name>
</gene>
<keyword evidence="1" id="KW-0812">Transmembrane</keyword>
<sequence length="639" mass="67732">MYRVVTAVAGVLVAILACLMAWMVTDLHDRTFPVAVGASDRVRLDFAQSQIAEKDQVRQVTEADAAGGWGLVRVLPDPEGERGAQVFVPLNGDLPLDAVPTFGSQPDGRVAGPNHLANSPSGGEYLVQNGDARAEVLAWAQSRGIHVVWSDDTVAQNLQYLWRQPTFLTVCVALSLLAAAVVLLWFAVRSRGRGLRVLAGASTARVNREDLARLALWSVLPGALAIVLLGVVVAVTKGAQFAPYAVGMACVFWGVVMVAMAVAAALTAGLTRPDPGRIARREHPLALLRRPATLLMASSLVLVMLTLPGAVTTLRHAESAADQQAFWYQLEDEVRVRFAVGGEGDFQDAMPAFGRVVADAEADGEAAMSYALPGEEYGLDEHSRVELANDRWRDLVRANDPSAAWSEEAGIPASVERRLEPDLDLWTDGAVPPGEATGRFAVTSPSGGVPVLEAGSGDLEHPDRVVSLEAGPVSETYNANFLISVASSGNLLFHDVDTTGQRLRDAGLPAGVQVIRVAEDGILRAEMSRYLVVLNLAAVAALGAALLISSALSAVIAALLAARRDHVLQVRGRSPWAIALARSLPGWVVTAGVIGVAVLLNREAWLVPVIAGAVCAALLPLVHHRAVAWVFSRSLQRAV</sequence>
<feature type="transmembrane region" description="Helical" evidence="1">
    <location>
        <begin position="530"/>
        <end position="562"/>
    </location>
</feature>
<evidence type="ECO:0000313" key="2">
    <source>
        <dbReference type="EMBL" id="SNC73791.1"/>
    </source>
</evidence>
<feature type="transmembrane region" description="Helical" evidence="1">
    <location>
        <begin position="241"/>
        <end position="271"/>
    </location>
</feature>
<keyword evidence="1" id="KW-1133">Transmembrane helix</keyword>
<keyword evidence="3" id="KW-1185">Reference proteome</keyword>
<dbReference type="RefSeq" id="WP_088819139.1">
    <property type="nucleotide sequence ID" value="NZ_FYEZ01000003.1"/>
</dbReference>
<evidence type="ECO:0008006" key="4">
    <source>
        <dbReference type="Google" id="ProtNLM"/>
    </source>
</evidence>
<dbReference type="PROSITE" id="PS51257">
    <property type="entry name" value="PROKAR_LIPOPROTEIN"/>
    <property type="match status" value="1"/>
</dbReference>
<accession>A0A212U6U2</accession>
<evidence type="ECO:0000313" key="3">
    <source>
        <dbReference type="Proteomes" id="UP000198122"/>
    </source>
</evidence>
<evidence type="ECO:0000256" key="1">
    <source>
        <dbReference type="SAM" id="Phobius"/>
    </source>
</evidence>
<reference evidence="2 3" key="1">
    <citation type="submission" date="2017-06" db="EMBL/GenBank/DDBJ databases">
        <authorList>
            <person name="Kim H.J."/>
            <person name="Triplett B.A."/>
        </authorList>
    </citation>
    <scope>NUCLEOTIDE SEQUENCE [LARGE SCALE GENOMIC DNA]</scope>
    <source>
        <strain evidence="2 3">DSM 22179</strain>
    </source>
</reference>
<keyword evidence="1" id="KW-0472">Membrane</keyword>
<feature type="transmembrane region" description="Helical" evidence="1">
    <location>
        <begin position="214"/>
        <end position="235"/>
    </location>
</feature>
<feature type="transmembrane region" description="Helical" evidence="1">
    <location>
        <begin position="605"/>
        <end position="623"/>
    </location>
</feature>
<proteinExistence type="predicted"/>
<dbReference type="Proteomes" id="UP000198122">
    <property type="component" value="Unassembled WGS sequence"/>
</dbReference>
<name>A0A212U6U2_9MICO</name>
<dbReference type="EMBL" id="FYEZ01000003">
    <property type="protein sequence ID" value="SNC73791.1"/>
    <property type="molecule type" value="Genomic_DNA"/>
</dbReference>
<organism evidence="2 3">
    <name type="scientific">Kytococcus aerolatus</name>
    <dbReference type="NCBI Taxonomy" id="592308"/>
    <lineage>
        <taxon>Bacteria</taxon>
        <taxon>Bacillati</taxon>
        <taxon>Actinomycetota</taxon>
        <taxon>Actinomycetes</taxon>
        <taxon>Micrococcales</taxon>
        <taxon>Kytococcaceae</taxon>
        <taxon>Kytococcus</taxon>
    </lineage>
</organism>
<feature type="transmembrane region" description="Helical" evidence="1">
    <location>
        <begin position="292"/>
        <end position="311"/>
    </location>
</feature>
<dbReference type="AlphaFoldDB" id="A0A212U6U2"/>
<feature type="transmembrane region" description="Helical" evidence="1">
    <location>
        <begin position="574"/>
        <end position="599"/>
    </location>
</feature>
<dbReference type="OrthoDB" id="2936424at2"/>